<dbReference type="RefSeq" id="WP_290362140.1">
    <property type="nucleotide sequence ID" value="NZ_JAUFQU010000001.1"/>
</dbReference>
<evidence type="ECO:0000256" key="8">
    <source>
        <dbReference type="SAM" id="Phobius"/>
    </source>
</evidence>
<feature type="transmembrane region" description="Helical" evidence="8">
    <location>
        <begin position="218"/>
        <end position="251"/>
    </location>
</feature>
<dbReference type="SUPFAM" id="SSF81345">
    <property type="entry name" value="ABC transporter involved in vitamin B12 uptake, BtuC"/>
    <property type="match status" value="1"/>
</dbReference>
<proteinExistence type="inferred from homology"/>
<evidence type="ECO:0000256" key="1">
    <source>
        <dbReference type="ARBA" id="ARBA00004651"/>
    </source>
</evidence>
<organism evidence="9 10">
    <name type="scientific">Paenimyroides ceti</name>
    <dbReference type="NCBI Taxonomy" id="395087"/>
    <lineage>
        <taxon>Bacteria</taxon>
        <taxon>Pseudomonadati</taxon>
        <taxon>Bacteroidota</taxon>
        <taxon>Flavobacteriia</taxon>
        <taxon>Flavobacteriales</taxon>
        <taxon>Flavobacteriaceae</taxon>
        <taxon>Paenimyroides</taxon>
    </lineage>
</organism>
<feature type="transmembrane region" description="Helical" evidence="8">
    <location>
        <begin position="106"/>
        <end position="126"/>
    </location>
</feature>
<accession>A0ABT8CPB8</accession>
<feature type="transmembrane region" description="Helical" evidence="8">
    <location>
        <begin position="290"/>
        <end position="309"/>
    </location>
</feature>
<dbReference type="Gene3D" id="1.10.3470.10">
    <property type="entry name" value="ABC transporter involved in vitamin B12 uptake, BtuC"/>
    <property type="match status" value="1"/>
</dbReference>
<keyword evidence="4" id="KW-1003">Cell membrane</keyword>
<dbReference type="Proteomes" id="UP001242368">
    <property type="component" value="Unassembled WGS sequence"/>
</dbReference>
<sequence>MNKYLLLLLILLVFTSLFIGVKDISLSDILKMSEDEVLVFTISRIPRTIALVLVGAGISIAGFIMQQISQNKFVSPTTAGTLDAAKMGILFSLLWMPQQSMISKMLFALLFTFMTSLLFIFMVRKIRFKSLVFIPLIGIMLGNILTAISTFFAYKNNIIQNVQGWLMGDFSSILQGQYETLYFILPAVIITYLYANQFTLVGMGENFSKTLGLPYQSIVTLGLFCVSLTVSVTVITVGAIPFLGLIVPNIVSMFRGDNLKKTLPTTALFGAVFLLFCDIAGRLIIYPYEIPIGLMVGVIGGIIFLYLILKKNK</sequence>
<evidence type="ECO:0000256" key="4">
    <source>
        <dbReference type="ARBA" id="ARBA00022475"/>
    </source>
</evidence>
<keyword evidence="7 8" id="KW-0472">Membrane</keyword>
<comment type="subcellular location">
    <subcellularLocation>
        <location evidence="1">Cell membrane</location>
        <topology evidence="1">Multi-pass membrane protein</topology>
    </subcellularLocation>
</comment>
<evidence type="ECO:0000256" key="3">
    <source>
        <dbReference type="ARBA" id="ARBA00022448"/>
    </source>
</evidence>
<evidence type="ECO:0000313" key="10">
    <source>
        <dbReference type="Proteomes" id="UP001242368"/>
    </source>
</evidence>
<dbReference type="Pfam" id="PF01032">
    <property type="entry name" value="FecCD"/>
    <property type="match status" value="1"/>
</dbReference>
<evidence type="ECO:0000256" key="7">
    <source>
        <dbReference type="ARBA" id="ARBA00023136"/>
    </source>
</evidence>
<dbReference type="PANTHER" id="PTHR30472:SF27">
    <property type="entry name" value="PETROBACTIN IMPORT SYSTEM PERMEASE PROTEIN YCLN"/>
    <property type="match status" value="1"/>
</dbReference>
<evidence type="ECO:0000256" key="6">
    <source>
        <dbReference type="ARBA" id="ARBA00022989"/>
    </source>
</evidence>
<evidence type="ECO:0000256" key="2">
    <source>
        <dbReference type="ARBA" id="ARBA00007935"/>
    </source>
</evidence>
<reference evidence="10" key="1">
    <citation type="journal article" date="2019" name="Int. J. Syst. Evol. Microbiol.">
        <title>The Global Catalogue of Microorganisms (GCM) 10K type strain sequencing project: providing services to taxonomists for standard genome sequencing and annotation.</title>
        <authorList>
            <consortium name="The Broad Institute Genomics Platform"/>
            <consortium name="The Broad Institute Genome Sequencing Center for Infectious Disease"/>
            <person name="Wu L."/>
            <person name="Ma J."/>
        </authorList>
    </citation>
    <scope>NUCLEOTIDE SEQUENCE [LARGE SCALE GENOMIC DNA]</scope>
    <source>
        <strain evidence="10">CECT 7184</strain>
    </source>
</reference>
<keyword evidence="3" id="KW-0813">Transport</keyword>
<dbReference type="InterPro" id="IPR037294">
    <property type="entry name" value="ABC_BtuC-like"/>
</dbReference>
<feature type="transmembrane region" description="Helical" evidence="8">
    <location>
        <begin position="263"/>
        <end position="284"/>
    </location>
</feature>
<keyword evidence="10" id="KW-1185">Reference proteome</keyword>
<dbReference type="EMBL" id="JAUFQU010000001">
    <property type="protein sequence ID" value="MDN3706001.1"/>
    <property type="molecule type" value="Genomic_DNA"/>
</dbReference>
<evidence type="ECO:0000256" key="5">
    <source>
        <dbReference type="ARBA" id="ARBA00022692"/>
    </source>
</evidence>
<keyword evidence="5 8" id="KW-0812">Transmembrane</keyword>
<dbReference type="CDD" id="cd06550">
    <property type="entry name" value="TM_ABC_iron-siderophores_like"/>
    <property type="match status" value="1"/>
</dbReference>
<comment type="similarity">
    <text evidence="2">Belongs to the binding-protein-dependent transport system permease family. FecCD subfamily.</text>
</comment>
<keyword evidence="6 8" id="KW-1133">Transmembrane helix</keyword>
<protein>
    <submittedName>
        <fullName evidence="9">Iron chelate uptake ABC transporter family permease subunit</fullName>
    </submittedName>
</protein>
<dbReference type="PANTHER" id="PTHR30472">
    <property type="entry name" value="FERRIC ENTEROBACTIN TRANSPORT SYSTEM PERMEASE PROTEIN"/>
    <property type="match status" value="1"/>
</dbReference>
<feature type="transmembrane region" description="Helical" evidence="8">
    <location>
        <begin position="44"/>
        <end position="65"/>
    </location>
</feature>
<feature type="transmembrane region" description="Helical" evidence="8">
    <location>
        <begin position="132"/>
        <end position="154"/>
    </location>
</feature>
<name>A0ABT8CPB8_9FLAO</name>
<evidence type="ECO:0000313" key="9">
    <source>
        <dbReference type="EMBL" id="MDN3706001.1"/>
    </source>
</evidence>
<feature type="transmembrane region" description="Helical" evidence="8">
    <location>
        <begin position="180"/>
        <end position="198"/>
    </location>
</feature>
<dbReference type="InterPro" id="IPR000522">
    <property type="entry name" value="ABC_transptr_permease_BtuC"/>
</dbReference>
<gene>
    <name evidence="9" type="ORF">QW060_02520</name>
</gene>
<comment type="caution">
    <text evidence="9">The sequence shown here is derived from an EMBL/GenBank/DDBJ whole genome shotgun (WGS) entry which is preliminary data.</text>
</comment>